<protein>
    <submittedName>
        <fullName evidence="2">Uncharacterized protein</fullName>
    </submittedName>
</protein>
<feature type="compositionally biased region" description="Polar residues" evidence="1">
    <location>
        <begin position="2070"/>
        <end position="2079"/>
    </location>
</feature>
<feature type="compositionally biased region" description="Basic and acidic residues" evidence="1">
    <location>
        <begin position="1855"/>
        <end position="1867"/>
    </location>
</feature>
<feature type="compositionally biased region" description="Basic and acidic residues" evidence="1">
    <location>
        <begin position="1793"/>
        <end position="1805"/>
    </location>
</feature>
<feature type="compositionally biased region" description="Polar residues" evidence="1">
    <location>
        <begin position="508"/>
        <end position="517"/>
    </location>
</feature>
<feature type="compositionally biased region" description="Basic and acidic residues" evidence="1">
    <location>
        <begin position="2261"/>
        <end position="2273"/>
    </location>
</feature>
<feature type="compositionally biased region" description="Low complexity" evidence="1">
    <location>
        <begin position="998"/>
        <end position="1014"/>
    </location>
</feature>
<dbReference type="EMBL" id="AEYH02000433">
    <property type="protein sequence ID" value="KFG54911.1"/>
    <property type="molecule type" value="Genomic_DNA"/>
</dbReference>
<feature type="compositionally biased region" description="Basic and acidic residues" evidence="1">
    <location>
        <begin position="1300"/>
        <end position="1323"/>
    </location>
</feature>
<feature type="region of interest" description="Disordered" evidence="1">
    <location>
        <begin position="1296"/>
        <end position="1334"/>
    </location>
</feature>
<feature type="compositionally biased region" description="Polar residues" evidence="1">
    <location>
        <begin position="395"/>
        <end position="408"/>
    </location>
</feature>
<proteinExistence type="predicted"/>
<feature type="compositionally biased region" description="Low complexity" evidence="1">
    <location>
        <begin position="2652"/>
        <end position="2663"/>
    </location>
</feature>
<feature type="compositionally biased region" description="Basic and acidic residues" evidence="1">
    <location>
        <begin position="115"/>
        <end position="132"/>
    </location>
</feature>
<feature type="region of interest" description="Disordered" evidence="1">
    <location>
        <begin position="391"/>
        <end position="422"/>
    </location>
</feature>
<gene>
    <name evidence="2" type="ORF">TGFOU_213635</name>
</gene>
<feature type="compositionally biased region" description="Polar residues" evidence="1">
    <location>
        <begin position="769"/>
        <end position="788"/>
    </location>
</feature>
<dbReference type="VEuPathDB" id="ToxoDB:TGFOU_213635"/>
<comment type="caution">
    <text evidence="2">The sequence shown here is derived from an EMBL/GenBank/DDBJ whole genome shotgun (WGS) entry which is preliminary data.</text>
</comment>
<evidence type="ECO:0000313" key="2">
    <source>
        <dbReference type="EMBL" id="KFG54911.1"/>
    </source>
</evidence>
<feature type="compositionally biased region" description="Basic and acidic residues" evidence="1">
    <location>
        <begin position="2008"/>
        <end position="2022"/>
    </location>
</feature>
<organism evidence="2 3">
    <name type="scientific">Toxoplasma gondii FOU</name>
    <dbReference type="NCBI Taxonomy" id="943167"/>
    <lineage>
        <taxon>Eukaryota</taxon>
        <taxon>Sar</taxon>
        <taxon>Alveolata</taxon>
        <taxon>Apicomplexa</taxon>
        <taxon>Conoidasida</taxon>
        <taxon>Coccidia</taxon>
        <taxon>Eucoccidiorida</taxon>
        <taxon>Eimeriorina</taxon>
        <taxon>Sarcocystidae</taxon>
        <taxon>Toxoplasma</taxon>
    </lineage>
</organism>
<feature type="region of interest" description="Disordered" evidence="1">
    <location>
        <begin position="1739"/>
        <end position="2135"/>
    </location>
</feature>
<feature type="compositionally biased region" description="Basic and acidic residues" evidence="1">
    <location>
        <begin position="2969"/>
        <end position="2980"/>
    </location>
</feature>
<feature type="region of interest" description="Disordered" evidence="1">
    <location>
        <begin position="2640"/>
        <end position="2663"/>
    </location>
</feature>
<feature type="compositionally biased region" description="Basic residues" evidence="1">
    <location>
        <begin position="2410"/>
        <end position="2430"/>
    </location>
</feature>
<feature type="compositionally biased region" description="Pro residues" evidence="1">
    <location>
        <begin position="2989"/>
        <end position="2998"/>
    </location>
</feature>
<feature type="compositionally biased region" description="Basic residues" evidence="1">
    <location>
        <begin position="2084"/>
        <end position="2096"/>
    </location>
</feature>
<feature type="compositionally biased region" description="Low complexity" evidence="1">
    <location>
        <begin position="2932"/>
        <end position="2944"/>
    </location>
</feature>
<feature type="compositionally biased region" description="Basic and acidic residues" evidence="1">
    <location>
        <begin position="1739"/>
        <end position="1750"/>
    </location>
</feature>
<feature type="compositionally biased region" description="Polar residues" evidence="1">
    <location>
        <begin position="470"/>
        <end position="495"/>
    </location>
</feature>
<evidence type="ECO:0000313" key="3">
    <source>
        <dbReference type="Proteomes" id="UP000028838"/>
    </source>
</evidence>
<accession>A0A086LE43</accession>
<feature type="compositionally biased region" description="Basic and acidic residues" evidence="1">
    <location>
        <begin position="496"/>
        <end position="507"/>
    </location>
</feature>
<feature type="compositionally biased region" description="Basic and acidic residues" evidence="1">
    <location>
        <begin position="2035"/>
        <end position="2061"/>
    </location>
</feature>
<name>A0A086LE43_TOXGO</name>
<feature type="region of interest" description="Disordered" evidence="1">
    <location>
        <begin position="2806"/>
        <end position="2831"/>
    </location>
</feature>
<feature type="region of interest" description="Disordered" evidence="1">
    <location>
        <begin position="769"/>
        <end position="804"/>
    </location>
</feature>
<feature type="compositionally biased region" description="Basic and acidic residues" evidence="1">
    <location>
        <begin position="2922"/>
        <end position="2931"/>
    </location>
</feature>
<feature type="region of interest" description="Disordered" evidence="1">
    <location>
        <begin position="2579"/>
        <end position="2602"/>
    </location>
</feature>
<feature type="region of interest" description="Disordered" evidence="1">
    <location>
        <begin position="2681"/>
        <end position="2702"/>
    </location>
</feature>
<feature type="compositionally biased region" description="Basic and acidic residues" evidence="1">
    <location>
        <begin position="1821"/>
        <end position="1841"/>
    </location>
</feature>
<feature type="compositionally biased region" description="Low complexity" evidence="1">
    <location>
        <begin position="2746"/>
        <end position="2768"/>
    </location>
</feature>
<evidence type="ECO:0000256" key="1">
    <source>
        <dbReference type="SAM" id="MobiDB-lite"/>
    </source>
</evidence>
<feature type="region of interest" description="Disordered" evidence="1">
    <location>
        <begin position="2730"/>
        <end position="2776"/>
    </location>
</feature>
<feature type="compositionally biased region" description="Polar residues" evidence="1">
    <location>
        <begin position="2539"/>
        <end position="2549"/>
    </location>
</feature>
<dbReference type="Proteomes" id="UP000028838">
    <property type="component" value="Unassembled WGS sequence"/>
</dbReference>
<feature type="region of interest" description="Disordered" evidence="1">
    <location>
        <begin position="2492"/>
        <end position="2549"/>
    </location>
</feature>
<feature type="region of interest" description="Disordered" evidence="1">
    <location>
        <begin position="2318"/>
        <end position="2345"/>
    </location>
</feature>
<feature type="region of interest" description="Disordered" evidence="1">
    <location>
        <begin position="2370"/>
        <end position="2477"/>
    </location>
</feature>
<feature type="compositionally biased region" description="Polar residues" evidence="1">
    <location>
        <begin position="528"/>
        <end position="541"/>
    </location>
</feature>
<feature type="region of interest" description="Disordered" evidence="1">
    <location>
        <begin position="2918"/>
        <end position="3011"/>
    </location>
</feature>
<feature type="compositionally biased region" description="Basic and acidic residues" evidence="1">
    <location>
        <begin position="1914"/>
        <end position="1932"/>
    </location>
</feature>
<feature type="compositionally biased region" description="Acidic residues" evidence="1">
    <location>
        <begin position="1753"/>
        <end position="1763"/>
    </location>
</feature>
<feature type="compositionally biased region" description="Basic and acidic residues" evidence="1">
    <location>
        <begin position="2318"/>
        <end position="2336"/>
    </location>
</feature>
<feature type="region of interest" description="Disordered" evidence="1">
    <location>
        <begin position="445"/>
        <end position="557"/>
    </location>
</feature>
<feature type="region of interest" description="Disordered" evidence="1">
    <location>
        <begin position="2222"/>
        <end position="2287"/>
    </location>
</feature>
<reference evidence="2 3" key="1">
    <citation type="submission" date="2014-07" db="EMBL/GenBank/DDBJ databases">
        <authorList>
            <person name="Sibley D."/>
            <person name="Venepally P."/>
            <person name="Karamycheva S."/>
            <person name="Hadjithomas M."/>
            <person name="Khan A."/>
            <person name="Brunk B."/>
            <person name="Roos D."/>
            <person name="Caler E."/>
            <person name="Lorenzi H."/>
        </authorList>
    </citation>
    <scope>NUCLEOTIDE SEQUENCE [LARGE SCALE GENOMIC DNA]</scope>
    <source>
        <strain evidence="2 3">FOU</strain>
    </source>
</reference>
<feature type="region of interest" description="Disordered" evidence="1">
    <location>
        <begin position="102"/>
        <end position="140"/>
    </location>
</feature>
<feature type="region of interest" description="Disordered" evidence="1">
    <location>
        <begin position="571"/>
        <end position="604"/>
    </location>
</feature>
<feature type="compositionally biased region" description="Low complexity" evidence="1">
    <location>
        <begin position="595"/>
        <end position="604"/>
    </location>
</feature>
<feature type="region of interest" description="Disordered" evidence="1">
    <location>
        <begin position="993"/>
        <end position="1019"/>
    </location>
</feature>
<sequence length="3011" mass="325663">MGSPDVHTGSLHAAGESGSCKKGLLRIRKQYALSTQASIKLSTVLCRNQGHVDNEPIVAQGAHQEGGVGDAKCVGMQSENVHLLGCQEHQWPLRGEETCLLSHGHDSSSDTSRSGPRELRSYSTDWQDRESGYNRGNEVNGDDPACQAHHIGCPTPCPEAGSSPPRFSSPMLSASSLPAGSTYLSSHGFPTFSSLLPSSSLTCSIPSKPPPHRVDSSTILSVPDTTPVLASSQKSCFRETDPCSFVKLTDVPTRWVANPPDDHSTSEAGLPFVRQTQQYTASSDTTSLSRGNMFCEEQQEGMSTSLLSGSVAPQTTDSRKNAFLPRLQGKGGCSVLATAVANAAISIAEEEPLSLSCDRVTRSVYDTPCHLHEDECAGVLFAFSVLPVSSASSSDRNATPTSSASNHSPLLGYNIPQRGGDLQGMKTAGEFRWVYRGVEEEDQCDIGHRQGTGNTGHAGQGTDREGGSCSLATPTETSHAGRQLGVLQTTATRQRNAIERQGQEQNRHQQMLHGSTAQHDEVEEVQRVNGSNVSGSEASSFPPSPSGHLASGNGAKDSDQIAVSVLTTQDSRLENSCTFEESEETHGAFAASGRATPGSSTPTASASNEYFDFNLKGSDTGEYASSYSECTNNVRDKTMVKEEAVKEDVYNRNSPRLPMPTYHERQTSWLLNRSAFSHTTSSLLETHFDDCTLINRPPVDISSSSEHLWAPYSFRATHQPLSAPSLCPKPPRVPDAFPENDTDGIAGANAMAEDKEHKNLHDLRLASVQDESVSRRSTGGFSGCSLSGTDAGETPLGIGNEDEEPLAVQPSDHLHATAFFSALRTHPVLSEGAGGNPRHGEQSLRAGYASQEESEMVAVVMGWGLRAAHNCEDNREWCPFFSEFERTGYAHEAAIVVSRGENHKRAAPLRAFSLSPSYKTGLHSTLGKTEPGMSASTAFWSDPDDDKGIPLERQSPQIESLSSSCYDHGETADLLARGIHGAFVANSTVHEAEGGTGSLSVSRGSPSTSTSGRQRYSRESGNAASTIFLRWTMEITRQFASSSHVELNITEKREDYDPATEPVFTAGGDSSWDTCCIYCDPLSEKRGDAELEERRTEGDVVSSRLTLCTGSASRSSYYVLERQTGVDRFRNSGFAPCRGAFVHDTVCSTTSMDLSLSPRILSLPTSSQSFPSRSFFPIVFSLLPSSLRLPSVAAWPSPTSQFNSCFVLASRFVIKRWIRLPATRRRLAVCPGLIVVRELLSGERDGLLFHSLSAGITTKEGICAPTSSACVSSRLISSVFCDSLLLRKRRRSAPSLYEGESPRAGDSTREEGCDLSPEGRKELNEEDSVSSAFPTLPPDEIRCDVGAPCLRQSGNAYQSDETTACLRQGVGKRFCALKIQESFADQSRRGEKCGGTEEPDAREELSQRVTCRRSHSRQGQILVLLTPGGHEQAWLPWCASQHALTGVEPFVDSTHGGLSEEAQSRDTKESGMYLFKQVDSGSGDGQESATESIIESCDGNRRTAVARGSIQRAVLISSFNAPPVGVSPSIEASASIVASCSISVSSFTTLYLPDPTLDSGGYQLANSLFDLTLFGPHSRSPFAGIPRSHPLAKRRNGGEVTSVSCVAAEVTANAQHRNSCGDSADSRDVRRCSPSLKPAGPTDSKAVTVIDNRHGCGQECLASLLTKHEYSPVDRQLRRTYKDTLNMWTVNRTRRSTLLSYHRHWVFITSARSPLLPPRHQTIALFAAAVCVDNDREQDTTLTTDADRAGAGEAEEAGNEEGSADGNCQNASDHTVPDREPQVFAALSRNARRHSELPDLRRQDSSENEGANAHKHGRSLASEEKHPKKREGESKEAEKTDSSPSKKKQHATAKSPKDVQDNRSEGRTRRKRPLCETSNESEKADGGKNRPVRKSPRDGQTAKSASKPTAKKPPNRDRQGARAKGRENKQSDGRGTAGESEDQRKEEIAQNDAGCSPGTSTAEAGHRPQTRNARRRAQEHEMMNTLDNASADRIDRASQLLAQVGSQDAKRERERGELKEQESASPDRTAGAAEHPSKQVGDEPKSEQQSWNEHERGDEGAKTGFANLPSPGQTGNTVAPKTPQKARGRRERRKQKTPQDSADTLEKPVFIPGKTTGAHQPARGRRRRLTSPCRSTPDRRIRRRMQMDPSVSLSLCVSVASAALFASPSATSSAGAFATTTQIGIDQERTVQETHLRANMQASLLSNQRATAEGGVPPHLLVPGGDAGLATINAEDNEKPEETEDRKDELRSGTQQSRNENSAKEATADRYGEDIVADSGTKDDFPVEQGQRVEAGAFADEEGLRARPALLALLRARSEEEEREALEGGRGKEPGSRRSLRPRRPSWRLCQALEDLVSPGDVLNRGVFLTPSEAEPNEVDGEMEPGGVGEQVNSVSVGRDATEQNTRATPQKRCRRRTTGRRRSGARRKVGNQIRVASPVSAPLQRWEGTRPRPTIPTARTREASPSVSPERASKASTFGSFIAYSSSTGGVKAIAAGPPKREGERWNVGCQNRNMERKRVTRQRADGSTPGPSLEANRGSNGESHTENGNVLKHELAPGNLPIVQAQSPTPFNILLSRPAGEQRRSDASRPSSGSSVERGRTLLLPSAFDVFRPNPESGINCSGNVRSLDSTLTPNRRATVPQLPPSSPIFASRSASPAATSRFPRLSGQVQAPEVFDHRPQPRQTSTWAPHFPAESPLPADDVENFHMAAIGLTTPSTPVPEYFLRTRRGRSPQQGSRPSLRVSSIASLTAPSSSVPSRSPSESLPFLPMSPMSGRRTAWTRQVAQERFREEVEGRLFAASVSGAEARGNSPPAKTADGIPESAPQSDPAVESLPFLPSTGTFLSSSSPRLSTFSSRTSPNARSSLHAAFASLEREEDIHPSVFRIPAGQRSWQSVSPSPYFRRVRPVRLLRARTSSRNRRFESPRRGESSWAPSVASSKSPGVGDQSPTVVSARFWRGFSPTFSPRTHDGQPRESLERAQLSTCPTPQPYLPSPPGVTVHSWDPLEAG</sequence>